<dbReference type="InterPro" id="IPR016176">
    <property type="entry name" value="Cbl-dep_enz_cat"/>
</dbReference>
<sequence length="560" mass="61691">MEPDATGAESVEAGRARWQARYDAAFKRDHEFRTLSGLEVDPVYGPPGEDPRFERIGWPGEFPFTRGLYATGYRGRPWTIRQFAGFGNATQTNERYKMILGAGGGGLSVAFDMPTLMGRDSDDPRSLGEVGHCGVAIDSALDMDLLFDGIPLGDVTTSMTISGPAVPIFCMYVVAAERQGVPVGKLNGTLQTDIFKEYIAQKEWLFAPEPHLRLIGDLMEFCAAEIPAYKPLSVSGYHIREAGATAAQELAFTLADGFGYVELGLSRGLDVDVFAPGLSFFFDAHIDFFEEIAKFRAARRIWARWMRDVYGARTDKAQWLRFHTQTAGVSLTAQQPDNNVVRTAIEALAAVLGGTNSLHTNALDEVLALPSEKAAEIALRTQQVIMEETEVVNVVDPLGGSWYVEALTDRLEAEAEKTFARIREMGGDGTMTAGILRGIEDGWFMSEIAESAFDYQRKLEKGDKRIVGVNCHTSTVEQPLEILRISHEVEVEQRRALAERRVARDQEVVDAALTALRAASRGDDNMIPPMLEAVRAEATLGEICDVLREEWGTYSEPAAF</sequence>
<dbReference type="OrthoDB" id="9762378at2"/>
<evidence type="ECO:0000256" key="2">
    <source>
        <dbReference type="ARBA" id="ARBA00023235"/>
    </source>
</evidence>
<reference evidence="4" key="1">
    <citation type="journal article" date="2014" name="Int. J. Syst. Evol. Microbiol.">
        <title>Complete genome sequence of Corynebacterium casei LMG S-19264T (=DSM 44701T), isolated from a smear-ripened cheese.</title>
        <authorList>
            <consortium name="US DOE Joint Genome Institute (JGI-PGF)"/>
            <person name="Walter F."/>
            <person name="Albersmeier A."/>
            <person name="Kalinowski J."/>
            <person name="Ruckert C."/>
        </authorList>
    </citation>
    <scope>NUCLEOTIDE SEQUENCE</scope>
    <source>
        <strain evidence="4">CGMCC 4.7138</strain>
    </source>
</reference>
<evidence type="ECO:0000313" key="5">
    <source>
        <dbReference type="Proteomes" id="UP000653480"/>
    </source>
</evidence>
<dbReference type="NCBIfam" id="TIGR00641">
    <property type="entry name" value="acid_CoA_mut_N"/>
    <property type="match status" value="1"/>
</dbReference>
<comment type="subunit">
    <text evidence="1">Heterodimer of an alpha and a beta chain.</text>
</comment>
<accession>A0A8H9LF04</accession>
<dbReference type="RefSeq" id="WP_142571510.1">
    <property type="nucleotide sequence ID" value="NZ_BMMN01000008.1"/>
</dbReference>
<proteinExistence type="predicted"/>
<dbReference type="InterPro" id="IPR006098">
    <property type="entry name" value="MMCoA_mutase_a_cat"/>
</dbReference>
<evidence type="ECO:0000259" key="3">
    <source>
        <dbReference type="Pfam" id="PF01642"/>
    </source>
</evidence>
<evidence type="ECO:0000256" key="1">
    <source>
        <dbReference type="ARBA" id="ARBA00011870"/>
    </source>
</evidence>
<evidence type="ECO:0000313" key="4">
    <source>
        <dbReference type="EMBL" id="GGO19460.1"/>
    </source>
</evidence>
<dbReference type="GO" id="GO:0004494">
    <property type="term" value="F:methylmalonyl-CoA mutase activity"/>
    <property type="evidence" value="ECO:0007669"/>
    <property type="project" value="UniProtKB-EC"/>
</dbReference>
<keyword evidence="5" id="KW-1185">Reference proteome</keyword>
<feature type="domain" description="Methylmalonyl-CoA mutase alpha/beta chain catalytic" evidence="3">
    <location>
        <begin position="34"/>
        <end position="552"/>
    </location>
</feature>
<dbReference type="GO" id="GO:0031419">
    <property type="term" value="F:cobalamin binding"/>
    <property type="evidence" value="ECO:0007669"/>
    <property type="project" value="UniProtKB-KW"/>
</dbReference>
<organism evidence="4 5">
    <name type="scientific">Microbispora bryophytorum</name>
    <dbReference type="NCBI Taxonomy" id="1460882"/>
    <lineage>
        <taxon>Bacteria</taxon>
        <taxon>Bacillati</taxon>
        <taxon>Actinomycetota</taxon>
        <taxon>Actinomycetes</taxon>
        <taxon>Streptosporangiales</taxon>
        <taxon>Streptosporangiaceae</taxon>
        <taxon>Microbispora</taxon>
    </lineage>
</organism>
<dbReference type="PANTHER" id="PTHR48101:SF1">
    <property type="entry name" value="METHYLMALONYL-COA MUTASE, LARGE SUBUNIT"/>
    <property type="match status" value="1"/>
</dbReference>
<gene>
    <name evidence="4" type="ORF">GCM10011574_44980</name>
</gene>
<protein>
    <submittedName>
        <fullName evidence="4">Methylmalonyl-CoA mutase</fullName>
    </submittedName>
</protein>
<dbReference type="Proteomes" id="UP000653480">
    <property type="component" value="Unassembled WGS sequence"/>
</dbReference>
<name>A0A8H9LF04_9ACTN</name>
<dbReference type="EMBL" id="BMMN01000008">
    <property type="protein sequence ID" value="GGO19460.1"/>
    <property type="molecule type" value="Genomic_DNA"/>
</dbReference>
<dbReference type="SUPFAM" id="SSF51703">
    <property type="entry name" value="Cobalamin (vitamin B12)-dependent enzymes"/>
    <property type="match status" value="1"/>
</dbReference>
<dbReference type="Pfam" id="PF01642">
    <property type="entry name" value="MM_CoA_mutase"/>
    <property type="match status" value="1"/>
</dbReference>
<dbReference type="PANTHER" id="PTHR48101">
    <property type="entry name" value="METHYLMALONYL-COA MUTASE, MITOCHONDRIAL-RELATED"/>
    <property type="match status" value="1"/>
</dbReference>
<keyword evidence="2" id="KW-0413">Isomerase</keyword>
<reference evidence="4" key="2">
    <citation type="submission" date="2020-09" db="EMBL/GenBank/DDBJ databases">
        <authorList>
            <person name="Sun Q."/>
            <person name="Zhou Y."/>
        </authorList>
    </citation>
    <scope>NUCLEOTIDE SEQUENCE</scope>
    <source>
        <strain evidence="4">CGMCC 4.7138</strain>
    </source>
</reference>
<dbReference type="Gene3D" id="3.20.20.240">
    <property type="entry name" value="Methylmalonyl-CoA mutase"/>
    <property type="match status" value="1"/>
</dbReference>
<dbReference type="InterPro" id="IPR006099">
    <property type="entry name" value="MeMalonylCoA_mutase_a/b_cat"/>
</dbReference>
<comment type="caution">
    <text evidence="4">The sequence shown here is derived from an EMBL/GenBank/DDBJ whole genome shotgun (WGS) entry which is preliminary data.</text>
</comment>
<dbReference type="AlphaFoldDB" id="A0A8H9LF04"/>